<evidence type="ECO:0008006" key="3">
    <source>
        <dbReference type="Google" id="ProtNLM"/>
    </source>
</evidence>
<reference evidence="1 2" key="1">
    <citation type="submission" date="2019-03" db="EMBL/GenBank/DDBJ databases">
        <title>Genomic Encyclopedia of Type Strains, Phase IV (KMG-IV): sequencing the most valuable type-strain genomes for metagenomic binning, comparative biology and taxonomic classification.</title>
        <authorList>
            <person name="Goeker M."/>
        </authorList>
    </citation>
    <scope>NUCLEOTIDE SEQUENCE [LARGE SCALE GENOMIC DNA]</scope>
    <source>
        <strain evidence="1 2">DSM 15505</strain>
    </source>
</reference>
<proteinExistence type="predicted"/>
<dbReference type="PANTHER" id="PTHR47017:SF1">
    <property type="entry name" value="ACYL-COA"/>
    <property type="match status" value="1"/>
</dbReference>
<protein>
    <recommendedName>
        <fullName evidence="3">GNAT family N-acetyltransferase</fullName>
    </recommendedName>
</protein>
<dbReference type="Pfam" id="PF04339">
    <property type="entry name" value="FemAB_like"/>
    <property type="match status" value="1"/>
</dbReference>
<dbReference type="OrthoDB" id="9776898at2"/>
<sequence>MAFAERISDLSPDQWNRLEGTGNPFLRHEFLSGLESTGCVTAETGWQPHHWVEWDDDGVLKAALPCYLKTHSFGEYVFDWAWAEAWAQYGLDYYPKLLSAIPFTPCEGPRLLVAPGENPSGPGSRAAQAMLDEVLAQSASGWHLLFPDETARQSLHREEWMTRLSCQFHWHNEGFGSFEDFLGSLKSRKRKQIRKERSAVTEQSIHFQKLRGNEITEQALDAFFLFYQATYLKRGQRPYLNRAFFEHLVNAMPEQLFLVMAVHEGRFCAASLFLHDQHRLYGRYWGCLEEYDQLHFEACYYQGIDFCIERGLHRFDAGAQGEHKLKRGFRPHLFESFHWIQDPRLRPAVADFCRREARAVRAYAQQARQELPFREGL</sequence>
<evidence type="ECO:0000313" key="1">
    <source>
        <dbReference type="EMBL" id="TDT43355.1"/>
    </source>
</evidence>
<dbReference type="Proteomes" id="UP000295830">
    <property type="component" value="Unassembled WGS sequence"/>
</dbReference>
<evidence type="ECO:0000313" key="2">
    <source>
        <dbReference type="Proteomes" id="UP000295830"/>
    </source>
</evidence>
<gene>
    <name evidence="1" type="ORF">DES49_1169</name>
</gene>
<accession>A0A4R7JYR2</accession>
<dbReference type="EMBL" id="SOAX01000002">
    <property type="protein sequence ID" value="TDT43355.1"/>
    <property type="molecule type" value="Genomic_DNA"/>
</dbReference>
<comment type="caution">
    <text evidence="1">The sequence shown here is derived from an EMBL/GenBank/DDBJ whole genome shotgun (WGS) entry which is preliminary data.</text>
</comment>
<dbReference type="AlphaFoldDB" id="A0A4R7JYR2"/>
<dbReference type="Gene3D" id="3.40.630.30">
    <property type="match status" value="1"/>
</dbReference>
<dbReference type="InterPro" id="IPR016181">
    <property type="entry name" value="Acyl_CoA_acyltransferase"/>
</dbReference>
<dbReference type="InterPro" id="IPR007434">
    <property type="entry name" value="FemAB-like"/>
</dbReference>
<name>A0A4R7JYR2_9GAMM</name>
<organism evidence="1 2">
    <name type="scientific">Halospina denitrificans</name>
    <dbReference type="NCBI Taxonomy" id="332522"/>
    <lineage>
        <taxon>Bacteria</taxon>
        <taxon>Pseudomonadati</taxon>
        <taxon>Pseudomonadota</taxon>
        <taxon>Gammaproteobacteria</taxon>
        <taxon>Halospina</taxon>
    </lineage>
</organism>
<dbReference type="PANTHER" id="PTHR47017">
    <property type="entry name" value="ACYL-COA"/>
    <property type="match status" value="1"/>
</dbReference>
<keyword evidence="2" id="KW-1185">Reference proteome</keyword>
<dbReference type="SUPFAM" id="SSF55729">
    <property type="entry name" value="Acyl-CoA N-acyltransferases (Nat)"/>
    <property type="match status" value="1"/>
</dbReference>
<dbReference type="RefSeq" id="WP_133735429.1">
    <property type="nucleotide sequence ID" value="NZ_SOAX01000002.1"/>
</dbReference>